<dbReference type="Proteomes" id="UP000663722">
    <property type="component" value="Chromosome"/>
</dbReference>
<organism evidence="1 2">
    <name type="scientific">Desulfonema magnum</name>
    <dbReference type="NCBI Taxonomy" id="45655"/>
    <lineage>
        <taxon>Bacteria</taxon>
        <taxon>Pseudomonadati</taxon>
        <taxon>Thermodesulfobacteriota</taxon>
        <taxon>Desulfobacteria</taxon>
        <taxon>Desulfobacterales</taxon>
        <taxon>Desulfococcaceae</taxon>
        <taxon>Desulfonema</taxon>
    </lineage>
</organism>
<gene>
    <name evidence="1" type="ORF">dnm_040850</name>
</gene>
<keyword evidence="2" id="KW-1185">Reference proteome</keyword>
<evidence type="ECO:0000313" key="1">
    <source>
        <dbReference type="EMBL" id="QTA88044.1"/>
    </source>
</evidence>
<evidence type="ECO:0000313" key="2">
    <source>
        <dbReference type="Proteomes" id="UP000663722"/>
    </source>
</evidence>
<reference evidence="1" key="1">
    <citation type="journal article" date="2021" name="Microb. Physiol.">
        <title>Proteogenomic Insights into the Physiology of Marine, Sulfate-Reducing, Filamentous Desulfonema limicola and Desulfonema magnum.</title>
        <authorList>
            <person name="Schnaars V."/>
            <person name="Wohlbrand L."/>
            <person name="Scheve S."/>
            <person name="Hinrichs C."/>
            <person name="Reinhardt R."/>
            <person name="Rabus R."/>
        </authorList>
    </citation>
    <scope>NUCLEOTIDE SEQUENCE</scope>
    <source>
        <strain evidence="1">4be13</strain>
    </source>
</reference>
<accession>A0A975BN34</accession>
<dbReference type="KEGG" id="dmm:dnm_040850"/>
<dbReference type="EMBL" id="CP061800">
    <property type="protein sequence ID" value="QTA88044.1"/>
    <property type="molecule type" value="Genomic_DNA"/>
</dbReference>
<dbReference type="AlphaFoldDB" id="A0A975BN34"/>
<protein>
    <submittedName>
        <fullName evidence="1">Uncharacterized protein</fullName>
    </submittedName>
</protein>
<proteinExistence type="predicted"/>
<sequence length="54" mass="6058">MSPGNKYPIKNFLYLFFSVNRGENRVFPSPEADISGKKAGFFSLANIENLWSGT</sequence>
<name>A0A975BN34_9BACT</name>